<dbReference type="Pfam" id="PF12900">
    <property type="entry name" value="Pyridox_ox_2"/>
    <property type="match status" value="1"/>
</dbReference>
<dbReference type="SUPFAM" id="SSF50475">
    <property type="entry name" value="FMN-binding split barrel"/>
    <property type="match status" value="1"/>
</dbReference>
<evidence type="ECO:0008006" key="3">
    <source>
        <dbReference type="Google" id="ProtNLM"/>
    </source>
</evidence>
<dbReference type="AlphaFoldDB" id="A0A7X0M416"/>
<protein>
    <recommendedName>
        <fullName evidence="3">Pyridoxamine 5'-phosphate oxidase family protein</fullName>
    </recommendedName>
</protein>
<keyword evidence="2" id="KW-1185">Reference proteome</keyword>
<accession>A0A7X0M416</accession>
<dbReference type="Gene3D" id="2.30.110.10">
    <property type="entry name" value="Electron Transport, Fmn-binding Protein, Chain A"/>
    <property type="match status" value="1"/>
</dbReference>
<organism evidence="1 2">
    <name type="scientific">Sphaerisporangium rubeum</name>
    <dbReference type="NCBI Taxonomy" id="321317"/>
    <lineage>
        <taxon>Bacteria</taxon>
        <taxon>Bacillati</taxon>
        <taxon>Actinomycetota</taxon>
        <taxon>Actinomycetes</taxon>
        <taxon>Streptosporangiales</taxon>
        <taxon>Streptosporangiaceae</taxon>
        <taxon>Sphaerisporangium</taxon>
    </lineage>
</organism>
<comment type="caution">
    <text evidence="1">The sequence shown here is derived from an EMBL/GenBank/DDBJ whole genome shotgun (WGS) entry which is preliminary data.</text>
</comment>
<dbReference type="RefSeq" id="WP_184978107.1">
    <property type="nucleotide sequence ID" value="NZ_BAAALO010000006.1"/>
</dbReference>
<proteinExistence type="predicted"/>
<dbReference type="InterPro" id="IPR012349">
    <property type="entry name" value="Split_barrel_FMN-bd"/>
</dbReference>
<dbReference type="EMBL" id="JACHIU010000001">
    <property type="protein sequence ID" value="MBB6470795.1"/>
    <property type="molecule type" value="Genomic_DNA"/>
</dbReference>
<dbReference type="Proteomes" id="UP000555564">
    <property type="component" value="Unassembled WGS sequence"/>
</dbReference>
<reference evidence="1 2" key="1">
    <citation type="submission" date="2020-08" db="EMBL/GenBank/DDBJ databases">
        <title>Sequencing the genomes of 1000 actinobacteria strains.</title>
        <authorList>
            <person name="Klenk H.-P."/>
        </authorList>
    </citation>
    <scope>NUCLEOTIDE SEQUENCE [LARGE SCALE GENOMIC DNA]</scope>
    <source>
        <strain evidence="1 2">DSM 44936</strain>
    </source>
</reference>
<evidence type="ECO:0000313" key="1">
    <source>
        <dbReference type="EMBL" id="MBB6470795.1"/>
    </source>
</evidence>
<sequence>MAETANFDLAATGEPDGATLHRLGEEECLRLIAPGGVGRVAFGGADGPVILPVNYRVVDGAIVFRTRAGGVMDRDLRTGVRNVDIKIAFEVDEIDPVREEGWSVLVQGPFHQVTADEVRWTADVPVRPWAGGDRDLYVRVTPTRVTGRRVGPA</sequence>
<name>A0A7X0M416_9ACTN</name>
<gene>
    <name evidence="1" type="ORF">BJ992_000226</name>
</gene>
<dbReference type="InterPro" id="IPR024747">
    <property type="entry name" value="Pyridox_Oxase-rel"/>
</dbReference>
<evidence type="ECO:0000313" key="2">
    <source>
        <dbReference type="Proteomes" id="UP000555564"/>
    </source>
</evidence>